<reference evidence="6 7" key="1">
    <citation type="submission" date="2017-08" db="EMBL/GenBank/DDBJ databases">
        <title>Infants hospitalized years apart are colonized by the same room-sourced microbial strains.</title>
        <authorList>
            <person name="Brooks B."/>
            <person name="Olm M.R."/>
            <person name="Firek B.A."/>
            <person name="Baker R."/>
            <person name="Thomas B.C."/>
            <person name="Morowitz M.J."/>
            <person name="Banfield J.F."/>
        </authorList>
    </citation>
    <scope>NUCLEOTIDE SEQUENCE [LARGE SCALE GENOMIC DNA]</scope>
    <source>
        <strain evidence="6">S2_012_000_R2_81</strain>
    </source>
</reference>
<evidence type="ECO:0000313" key="7">
    <source>
        <dbReference type="Proteomes" id="UP000249633"/>
    </source>
</evidence>
<proteinExistence type="predicted"/>
<evidence type="ECO:0000256" key="2">
    <source>
        <dbReference type="ARBA" id="ARBA00022475"/>
    </source>
</evidence>
<accession>A0A2W5DH82</accession>
<dbReference type="SUPFAM" id="SSF50956">
    <property type="entry name" value="Thermostable phytase (3-phytase)"/>
    <property type="match status" value="1"/>
</dbReference>
<dbReference type="Pfam" id="PF07589">
    <property type="entry name" value="PEP-CTERM"/>
    <property type="match status" value="1"/>
</dbReference>
<evidence type="ECO:0000256" key="3">
    <source>
        <dbReference type="ARBA" id="ARBA00023136"/>
    </source>
</evidence>
<dbReference type="EMBL" id="QFOD01000016">
    <property type="protein sequence ID" value="PZP29883.1"/>
    <property type="molecule type" value="Genomic_DNA"/>
</dbReference>
<dbReference type="Proteomes" id="UP000249633">
    <property type="component" value="Unassembled WGS sequence"/>
</dbReference>
<comment type="subcellular location">
    <subcellularLocation>
        <location evidence="1">Cell membrane</location>
    </subcellularLocation>
</comment>
<evidence type="ECO:0000313" key="6">
    <source>
        <dbReference type="EMBL" id="PZP29883.1"/>
    </source>
</evidence>
<protein>
    <submittedName>
        <fullName evidence="6">PEP-CTERM sorting domain-containing protein</fullName>
    </submittedName>
</protein>
<name>A0A2W5DH82_9BURK</name>
<keyword evidence="3" id="KW-0472">Membrane</keyword>
<keyword evidence="2" id="KW-1003">Cell membrane</keyword>
<evidence type="ECO:0000256" key="1">
    <source>
        <dbReference type="ARBA" id="ARBA00004236"/>
    </source>
</evidence>
<dbReference type="InterPro" id="IPR009722">
    <property type="entry name" value="YjiK/CarP"/>
</dbReference>
<feature type="domain" description="Ice-binding protein C-terminal" evidence="5">
    <location>
        <begin position="294"/>
        <end position="319"/>
    </location>
</feature>
<evidence type="ECO:0000259" key="5">
    <source>
        <dbReference type="Pfam" id="PF07589"/>
    </source>
</evidence>
<keyword evidence="4" id="KW-0732">Signal</keyword>
<organism evidence="6 7">
    <name type="scientific">Roseateles depolymerans</name>
    <dbReference type="NCBI Taxonomy" id="76731"/>
    <lineage>
        <taxon>Bacteria</taxon>
        <taxon>Pseudomonadati</taxon>
        <taxon>Pseudomonadota</taxon>
        <taxon>Betaproteobacteria</taxon>
        <taxon>Burkholderiales</taxon>
        <taxon>Sphaerotilaceae</taxon>
        <taxon>Roseateles</taxon>
    </lineage>
</organism>
<dbReference type="Pfam" id="PF06977">
    <property type="entry name" value="SdiA-regulated"/>
    <property type="match status" value="1"/>
</dbReference>
<dbReference type="AlphaFoldDB" id="A0A2W5DH82"/>
<comment type="caution">
    <text evidence="6">The sequence shown here is derived from an EMBL/GenBank/DDBJ whole genome shotgun (WGS) entry which is preliminary data.</text>
</comment>
<dbReference type="InterPro" id="IPR013424">
    <property type="entry name" value="Ice-binding_C"/>
</dbReference>
<feature type="signal peptide" evidence="4">
    <location>
        <begin position="1"/>
        <end position="23"/>
    </location>
</feature>
<sequence length="319" mass="32986">MRAMLKPLGLMMAAALAAGQSLAGTSALNLGGYVVSGNVTLDALGGMGLEASAVTYARDRGSLFVVGDEGLGVIEISLTGQTLGSMAFDWSGTGSSNNDAEGLTYLGNGRLVVVDERPQMAYQFSFAGGSTLALNDQPKVAITGSSVSVGNVGTEGISYDPRDGRFWSVKQDNPAELRVATLTFAVGGGTAQSTTLFSGSSSLFGLNSLSDIQTLAGVDRLAGTEGADHLLVLSLDSRRLVEIDRSGAVLSFLDLAAITPQAIEGVTIDENGVIYLVAEDSGTGNSRLITLTSPVPEPSQWALWLTGLGFAGWRAGRRR</sequence>
<gene>
    <name evidence="6" type="ORF">DI603_15790</name>
</gene>
<dbReference type="GO" id="GO:0005886">
    <property type="term" value="C:plasma membrane"/>
    <property type="evidence" value="ECO:0007669"/>
    <property type="project" value="UniProtKB-SubCell"/>
</dbReference>
<feature type="chain" id="PRO_5016138435" evidence="4">
    <location>
        <begin position="24"/>
        <end position="319"/>
    </location>
</feature>
<evidence type="ECO:0000256" key="4">
    <source>
        <dbReference type="SAM" id="SignalP"/>
    </source>
</evidence>